<protein>
    <submittedName>
        <fullName evidence="1">Uncharacterized protein</fullName>
    </submittedName>
</protein>
<proteinExistence type="predicted"/>
<dbReference type="EMBL" id="CAJOAY010037817">
    <property type="protein sequence ID" value="CAF4466383.1"/>
    <property type="molecule type" value="Genomic_DNA"/>
</dbReference>
<name>A0A820TB91_9BILA</name>
<accession>A0A820TB91</accession>
<dbReference type="AlphaFoldDB" id="A0A820TB91"/>
<sequence>MYARKLLSTRLIRYEFDAFINISYYYSPQSHDCLIPTYQQVRPYSLSNVLLTRSGNNSFTIRDIGQNSR</sequence>
<organism evidence="1 2">
    <name type="scientific">Adineta steineri</name>
    <dbReference type="NCBI Taxonomy" id="433720"/>
    <lineage>
        <taxon>Eukaryota</taxon>
        <taxon>Metazoa</taxon>
        <taxon>Spiralia</taxon>
        <taxon>Gnathifera</taxon>
        <taxon>Rotifera</taxon>
        <taxon>Eurotatoria</taxon>
        <taxon>Bdelloidea</taxon>
        <taxon>Adinetida</taxon>
        <taxon>Adinetidae</taxon>
        <taxon>Adineta</taxon>
    </lineage>
</organism>
<feature type="non-terminal residue" evidence="1">
    <location>
        <position position="1"/>
    </location>
</feature>
<evidence type="ECO:0000313" key="1">
    <source>
        <dbReference type="EMBL" id="CAF4466383.1"/>
    </source>
</evidence>
<dbReference type="Proteomes" id="UP000663881">
    <property type="component" value="Unassembled WGS sequence"/>
</dbReference>
<gene>
    <name evidence="1" type="ORF">OKA104_LOCUS54984</name>
</gene>
<comment type="caution">
    <text evidence="1">The sequence shown here is derived from an EMBL/GenBank/DDBJ whole genome shotgun (WGS) entry which is preliminary data.</text>
</comment>
<reference evidence="1" key="1">
    <citation type="submission" date="2021-02" db="EMBL/GenBank/DDBJ databases">
        <authorList>
            <person name="Nowell W R."/>
        </authorList>
    </citation>
    <scope>NUCLEOTIDE SEQUENCE</scope>
</reference>
<evidence type="ECO:0000313" key="2">
    <source>
        <dbReference type="Proteomes" id="UP000663881"/>
    </source>
</evidence>